<evidence type="ECO:0000313" key="2">
    <source>
        <dbReference type="Proteomes" id="UP000525686"/>
    </source>
</evidence>
<dbReference type="Proteomes" id="UP000525686">
    <property type="component" value="Unassembled WGS sequence"/>
</dbReference>
<evidence type="ECO:0000313" key="1">
    <source>
        <dbReference type="EMBL" id="MBB1254247.1"/>
    </source>
</evidence>
<organism evidence="1 2">
    <name type="scientific">Streptomyces alkaliterrae</name>
    <dbReference type="NCBI Taxonomy" id="2213162"/>
    <lineage>
        <taxon>Bacteria</taxon>
        <taxon>Bacillati</taxon>
        <taxon>Actinomycetota</taxon>
        <taxon>Actinomycetes</taxon>
        <taxon>Kitasatosporales</taxon>
        <taxon>Streptomycetaceae</taxon>
        <taxon>Streptomyces</taxon>
    </lineage>
</organism>
<comment type="caution">
    <text evidence="1">The sequence shown here is derived from an EMBL/GenBank/DDBJ whole genome shotgun (WGS) entry which is preliminary data.</text>
</comment>
<dbReference type="RefSeq" id="WP_181354433.1">
    <property type="nucleotide sequence ID" value="NZ_JABJWZ010000097.1"/>
</dbReference>
<dbReference type="EMBL" id="JABJWZ010000097">
    <property type="protein sequence ID" value="MBB1254247.1"/>
    <property type="molecule type" value="Genomic_DNA"/>
</dbReference>
<protein>
    <submittedName>
        <fullName evidence="1">Uncharacterized protein</fullName>
    </submittedName>
</protein>
<name>A0A7W3ZNB3_9ACTN</name>
<gene>
    <name evidence="1" type="ORF">H3146_12835</name>
</gene>
<accession>A0A7W3ZNB3</accession>
<proteinExistence type="predicted"/>
<dbReference type="AlphaFoldDB" id="A0A7W3ZNB3"/>
<sequence length="240" mass="26673">MTESGRAKGPRWRRARAGLAVTGAAAMLAALAAAGWYAVARGTESMAELSRTAEVDAASGRAKAAAERRVEEVVGTLPGDSRRFGAAAADHCVRHVPFEGEPAGPLSCQWRLERYLVFDGDLRTVGEQWLTALGDNDRWIGERMPFAPDFAATSERYEYRDPRTHDRLVVTLVREPDELRLLDDKTRFEAFETYERERQAFTGRKAAERALAEGRRVARVSLVSAYHAQDGRNPLEPVAW</sequence>
<reference evidence="2" key="1">
    <citation type="submission" date="2020-05" db="EMBL/GenBank/DDBJ databases">
        <title>Classification of alakaliphilic streptomycetes isolated from an alkaline soil next to Lonar Crater, India and a proposal for the recognition of Streptomyces alkaliterrae sp. nov.</title>
        <authorList>
            <person name="Golinska P."/>
        </authorList>
    </citation>
    <scope>NUCLEOTIDE SEQUENCE [LARGE SCALE GENOMIC DNA]</scope>
    <source>
        <strain evidence="2">OF3</strain>
    </source>
</reference>